<evidence type="ECO:0000313" key="1">
    <source>
        <dbReference type="EMBL" id="WUQ87561.1"/>
    </source>
</evidence>
<sequence length="52" mass="5539">MEQRAGGQCAGSQPSSLIASRTTSAAPLLRADLRLVARLDVDLLRRASSLCR</sequence>
<dbReference type="RefSeq" id="WP_328958121.1">
    <property type="nucleotide sequence ID" value="NZ_CP108110.1"/>
</dbReference>
<organism evidence="1 2">
    <name type="scientific">Kitasatospora purpeofusca</name>
    <dbReference type="NCBI Taxonomy" id="67352"/>
    <lineage>
        <taxon>Bacteria</taxon>
        <taxon>Bacillati</taxon>
        <taxon>Actinomycetota</taxon>
        <taxon>Actinomycetes</taxon>
        <taxon>Kitasatosporales</taxon>
        <taxon>Streptomycetaceae</taxon>
        <taxon>Kitasatospora</taxon>
    </lineage>
</organism>
<name>A0ABZ1U948_9ACTN</name>
<dbReference type="EMBL" id="CP108110">
    <property type="protein sequence ID" value="WUQ87561.1"/>
    <property type="molecule type" value="Genomic_DNA"/>
</dbReference>
<reference evidence="1" key="1">
    <citation type="submission" date="2022-10" db="EMBL/GenBank/DDBJ databases">
        <title>The complete genomes of actinobacterial strains from the NBC collection.</title>
        <authorList>
            <person name="Joergensen T.S."/>
            <person name="Alvarez Arevalo M."/>
            <person name="Sterndorff E.B."/>
            <person name="Faurdal D."/>
            <person name="Vuksanovic O."/>
            <person name="Mourched A.-S."/>
            <person name="Charusanti P."/>
            <person name="Shaw S."/>
            <person name="Blin K."/>
            <person name="Weber T."/>
        </authorList>
    </citation>
    <scope>NUCLEOTIDE SEQUENCE</scope>
    <source>
        <strain evidence="1">NBC_00222</strain>
    </source>
</reference>
<accession>A0ABZ1U948</accession>
<evidence type="ECO:0008006" key="3">
    <source>
        <dbReference type="Google" id="ProtNLM"/>
    </source>
</evidence>
<proteinExistence type="predicted"/>
<evidence type="ECO:0000313" key="2">
    <source>
        <dbReference type="Proteomes" id="UP001432222"/>
    </source>
</evidence>
<keyword evidence="2" id="KW-1185">Reference proteome</keyword>
<dbReference type="Proteomes" id="UP001432222">
    <property type="component" value="Chromosome"/>
</dbReference>
<protein>
    <recommendedName>
        <fullName evidence="3">ADP-ribose pyrophosphatase</fullName>
    </recommendedName>
</protein>
<gene>
    <name evidence="1" type="ORF">OHA16_34085</name>
</gene>